<evidence type="ECO:0000313" key="4">
    <source>
        <dbReference type="Proteomes" id="UP000229612"/>
    </source>
</evidence>
<protein>
    <submittedName>
        <fullName evidence="3">Uncharacterized protein</fullName>
    </submittedName>
</protein>
<feature type="transmembrane region" description="Helical" evidence="2">
    <location>
        <begin position="17"/>
        <end position="37"/>
    </location>
</feature>
<gene>
    <name evidence="3" type="ORF">COU14_00215</name>
</gene>
<evidence type="ECO:0000256" key="1">
    <source>
        <dbReference type="SAM" id="MobiDB-lite"/>
    </source>
</evidence>
<keyword evidence="2" id="KW-0812">Transmembrane</keyword>
<name>A0A2H0UKI3_9BACT</name>
<accession>A0A2H0UKI3</accession>
<feature type="region of interest" description="Disordered" evidence="1">
    <location>
        <begin position="115"/>
        <end position="142"/>
    </location>
</feature>
<keyword evidence="2" id="KW-0472">Membrane</keyword>
<keyword evidence="2" id="KW-1133">Transmembrane helix</keyword>
<dbReference type="EMBL" id="PFBG01000003">
    <property type="protein sequence ID" value="PIR86196.1"/>
    <property type="molecule type" value="Genomic_DNA"/>
</dbReference>
<evidence type="ECO:0000256" key="2">
    <source>
        <dbReference type="SAM" id="Phobius"/>
    </source>
</evidence>
<dbReference type="Proteomes" id="UP000229612">
    <property type="component" value="Unassembled WGS sequence"/>
</dbReference>
<dbReference type="AlphaFoldDB" id="A0A2H0UKI3"/>
<proteinExistence type="predicted"/>
<reference evidence="4" key="1">
    <citation type="submission" date="2017-09" db="EMBL/GenBank/DDBJ databases">
        <title>Depth-based differentiation of microbial function through sediment-hosted aquifers and enrichment of novel symbionts in the deep terrestrial subsurface.</title>
        <authorList>
            <person name="Probst A.J."/>
            <person name="Ladd B."/>
            <person name="Jarett J.K."/>
            <person name="Geller-Mcgrath D.E."/>
            <person name="Sieber C.M.K."/>
            <person name="Emerson J.B."/>
            <person name="Anantharaman K."/>
            <person name="Thomas B.C."/>
            <person name="Malmstrom R."/>
            <person name="Stieglmeier M."/>
            <person name="Klingl A."/>
            <person name="Woyke T."/>
            <person name="Ryan C.M."/>
            <person name="Banfield J.F."/>
        </authorList>
    </citation>
    <scope>NUCLEOTIDE SEQUENCE [LARGE SCALE GENOMIC DNA]</scope>
</reference>
<organism evidence="3 4">
    <name type="scientific">Candidatus Kaiserbacteria bacterium CG10_big_fil_rev_8_21_14_0_10_44_10</name>
    <dbReference type="NCBI Taxonomy" id="1974606"/>
    <lineage>
        <taxon>Bacteria</taxon>
        <taxon>Candidatus Kaiseribacteriota</taxon>
    </lineage>
</organism>
<sequence length="142" mass="15057">MAKKATKKSELSGGEKVGIGVALTTAAVAAAGAYFLYGSPNAAKNRKKVKGWMLKAKGEALEAMEKAGQMTADEYQTLINGIATGYSKVQGTSKNEIAEFKKEMMDYWQKIAKGANSAKKTTKKSAKKAVKKTAKKVAKSAS</sequence>
<comment type="caution">
    <text evidence="3">The sequence shown here is derived from an EMBL/GenBank/DDBJ whole genome shotgun (WGS) entry which is preliminary data.</text>
</comment>
<evidence type="ECO:0000313" key="3">
    <source>
        <dbReference type="EMBL" id="PIR86196.1"/>
    </source>
</evidence>
<feature type="compositionally biased region" description="Basic residues" evidence="1">
    <location>
        <begin position="120"/>
        <end position="142"/>
    </location>
</feature>